<accession>A0ABZ2U2H3</accession>
<keyword evidence="2" id="KW-0521">NADP</keyword>
<dbReference type="PROSITE" id="PS00070">
    <property type="entry name" value="ALDEHYDE_DEHYDR_CYS"/>
    <property type="match status" value="1"/>
</dbReference>
<dbReference type="InterPro" id="IPR044148">
    <property type="entry name" value="ALDH_GabD1-like"/>
</dbReference>
<dbReference type="InterPro" id="IPR047110">
    <property type="entry name" value="GABD/Sad-like"/>
</dbReference>
<feature type="domain" description="Aldehyde dehydrogenase" evidence="4">
    <location>
        <begin position="9"/>
        <end position="459"/>
    </location>
</feature>
<dbReference type="CDD" id="cd07100">
    <property type="entry name" value="ALDH_SSADH1_GabD1"/>
    <property type="match status" value="1"/>
</dbReference>
<dbReference type="PANTHER" id="PTHR43217">
    <property type="entry name" value="SUCCINATE SEMIALDEHYDE DEHYDROGENASE [NAD(P)+] SAD"/>
    <property type="match status" value="1"/>
</dbReference>
<sequence length="463" mass="48098">MMTTTVAARPIRSVNPASGETIAEYSAHSPEAIDAALTRTRTAFEGWRTTTVDARAAKLHAMAAAIRAGSDRLAALITAEMGKPIAQAEAEIEKSAGVCEFYADHAADMLAPEPAELVGREAFVQFLPLGPVLAIMPWNYPIWQVMRAAAPILSGGNTLVIKHAESVSGCALALQKIFDDAGLGDGVVQTLLLDGPSASMVIADDRIAAATLTGSERAGVAVGGAAGAALKPCVLELGGSDAFIVVDDADVHAAAQVAVNARFQNTGQSCIAAKRFIVTDAVADEFIAAFTAATKALTIGDPFDRSTDVGPMSRVELRDELDDQVTRAVAHGDTVLVGGTRSDGPGAFYPPTIVEVADTSSPIMQEETFGPVAAVIRVADEDAAIRVANDSAYGLSSALWCGDRDRAVSIAARLDTGGCFINGMTASDPHIPFGGVKRSGFGRELGAYGLREFVNVQTVTIPD</sequence>
<evidence type="ECO:0000256" key="2">
    <source>
        <dbReference type="ARBA" id="ARBA00022857"/>
    </source>
</evidence>
<dbReference type="Proteomes" id="UP001479933">
    <property type="component" value="Chromosome"/>
</dbReference>
<dbReference type="PANTHER" id="PTHR43217:SF1">
    <property type="entry name" value="SUCCINATE SEMIALDEHYDE DEHYDROGENASE [NAD(P)+] SAD"/>
    <property type="match status" value="1"/>
</dbReference>
<dbReference type="InterPro" id="IPR016162">
    <property type="entry name" value="Ald_DH_N"/>
</dbReference>
<dbReference type="InterPro" id="IPR015590">
    <property type="entry name" value="Aldehyde_DH_dom"/>
</dbReference>
<dbReference type="InterPro" id="IPR016161">
    <property type="entry name" value="Ald_DH/histidinol_DH"/>
</dbReference>
<evidence type="ECO:0000259" key="4">
    <source>
        <dbReference type="Pfam" id="PF00171"/>
    </source>
</evidence>
<dbReference type="InterPro" id="IPR016160">
    <property type="entry name" value="Ald_DH_CS_CYS"/>
</dbReference>
<keyword evidence="6" id="KW-1185">Reference proteome</keyword>
<dbReference type="Gene3D" id="3.40.605.10">
    <property type="entry name" value="Aldehyde Dehydrogenase, Chain A, domain 1"/>
    <property type="match status" value="1"/>
</dbReference>
<evidence type="ECO:0000256" key="3">
    <source>
        <dbReference type="ARBA" id="ARBA00023002"/>
    </source>
</evidence>
<organism evidence="5 6">
    <name type="scientific">Gordonia hydrophobica</name>
    <dbReference type="NCBI Taxonomy" id="40516"/>
    <lineage>
        <taxon>Bacteria</taxon>
        <taxon>Bacillati</taxon>
        <taxon>Actinomycetota</taxon>
        <taxon>Actinomycetes</taxon>
        <taxon>Mycobacteriales</taxon>
        <taxon>Gordoniaceae</taxon>
        <taxon>Gordonia</taxon>
    </lineage>
</organism>
<dbReference type="SUPFAM" id="SSF53720">
    <property type="entry name" value="ALDH-like"/>
    <property type="match status" value="1"/>
</dbReference>
<dbReference type="Pfam" id="PF00171">
    <property type="entry name" value="Aldedh"/>
    <property type="match status" value="1"/>
</dbReference>
<comment type="similarity">
    <text evidence="1">Belongs to the aldehyde dehydrogenase family.</text>
</comment>
<reference evidence="5 6" key="1">
    <citation type="journal article" date="2023" name="Virus Evol.">
        <title>Computational host range prediction-The good, the bad, and the ugly.</title>
        <authorList>
            <person name="Howell A.A."/>
            <person name="Versoza C.J."/>
            <person name="Pfeifer S.P."/>
        </authorList>
    </citation>
    <scope>NUCLEOTIDE SEQUENCE [LARGE SCALE GENOMIC DNA]</scope>
    <source>
        <strain evidence="5 6">1610/1b</strain>
    </source>
</reference>
<protein>
    <submittedName>
        <fullName evidence="5">NAD-dependent succinate-semialdehyde dehydrogenase</fullName>
    </submittedName>
</protein>
<proteinExistence type="inferred from homology"/>
<name>A0ABZ2U2H3_9ACTN</name>
<dbReference type="EMBL" id="CP136137">
    <property type="protein sequence ID" value="WYY07910.1"/>
    <property type="molecule type" value="Genomic_DNA"/>
</dbReference>
<dbReference type="Gene3D" id="3.40.309.10">
    <property type="entry name" value="Aldehyde Dehydrogenase, Chain A, domain 2"/>
    <property type="match status" value="1"/>
</dbReference>
<keyword evidence="3" id="KW-0560">Oxidoreductase</keyword>
<evidence type="ECO:0000313" key="5">
    <source>
        <dbReference type="EMBL" id="WYY07910.1"/>
    </source>
</evidence>
<gene>
    <name evidence="5" type="ORF">RVF87_02145</name>
</gene>
<dbReference type="RefSeq" id="WP_239589105.1">
    <property type="nucleotide sequence ID" value="NZ_CP136137.1"/>
</dbReference>
<evidence type="ECO:0000313" key="6">
    <source>
        <dbReference type="Proteomes" id="UP001479933"/>
    </source>
</evidence>
<dbReference type="InterPro" id="IPR016163">
    <property type="entry name" value="Ald_DH_C"/>
</dbReference>
<evidence type="ECO:0000256" key="1">
    <source>
        <dbReference type="ARBA" id="ARBA00009986"/>
    </source>
</evidence>